<sequence>MVGAKYGRRTSRIFYWRPDSIVNHTDFLSMSATIMVHLENLRDYQSIGEPMAALIKYFTFYLHRAASPEPWEENTTGSVWLLPATSCWQRSHGGLCSERFAGNFRPIRVPWGIYIMVAPLWTCGRVLRTGLRPSGRVDSPWTTLRVAHRLPTFSGLSPTESTALQQRIFISYFLEIVLTKSPPRCRLSE</sequence>
<proteinExistence type="predicted"/>
<name>A0A451A8S3_9GAMM</name>
<accession>A0A451A8S3</accession>
<reference evidence="1" key="1">
    <citation type="submission" date="2019-02" db="EMBL/GenBank/DDBJ databases">
        <authorList>
            <person name="Gruber-Vodicka R. H."/>
            <person name="Seah K. B. B."/>
        </authorList>
    </citation>
    <scope>NUCLEOTIDE SEQUENCE</scope>
    <source>
        <strain evidence="1">BECK_BZ126</strain>
    </source>
</reference>
<organism evidence="1">
    <name type="scientific">Candidatus Kentrum sp. TC</name>
    <dbReference type="NCBI Taxonomy" id="2126339"/>
    <lineage>
        <taxon>Bacteria</taxon>
        <taxon>Pseudomonadati</taxon>
        <taxon>Pseudomonadota</taxon>
        <taxon>Gammaproteobacteria</taxon>
        <taxon>Candidatus Kentrum</taxon>
    </lineage>
</organism>
<dbReference type="EMBL" id="CAADFW010000074">
    <property type="protein sequence ID" value="VFK62433.1"/>
    <property type="molecule type" value="Genomic_DNA"/>
</dbReference>
<gene>
    <name evidence="1" type="ORF">BECKTC1821F_GA0114240_10748</name>
</gene>
<dbReference type="AlphaFoldDB" id="A0A451A8S3"/>
<evidence type="ECO:0000313" key="1">
    <source>
        <dbReference type="EMBL" id="VFK62433.1"/>
    </source>
</evidence>
<protein>
    <submittedName>
        <fullName evidence="1">Uncharacterized protein</fullName>
    </submittedName>
</protein>